<accession>A0ACC2HXZ4</accession>
<organism evidence="1 2">
    <name type="scientific">Boeremia exigua</name>
    <dbReference type="NCBI Taxonomy" id="749465"/>
    <lineage>
        <taxon>Eukaryota</taxon>
        <taxon>Fungi</taxon>
        <taxon>Dikarya</taxon>
        <taxon>Ascomycota</taxon>
        <taxon>Pezizomycotina</taxon>
        <taxon>Dothideomycetes</taxon>
        <taxon>Pleosporomycetidae</taxon>
        <taxon>Pleosporales</taxon>
        <taxon>Pleosporineae</taxon>
        <taxon>Didymellaceae</taxon>
        <taxon>Boeremia</taxon>
    </lineage>
</organism>
<evidence type="ECO:0000313" key="1">
    <source>
        <dbReference type="EMBL" id="KAJ8107583.1"/>
    </source>
</evidence>
<keyword evidence="2" id="KW-1185">Reference proteome</keyword>
<dbReference type="Proteomes" id="UP001153331">
    <property type="component" value="Unassembled WGS sequence"/>
</dbReference>
<sequence length="730" mass="82025">MPDMSGYYPPNNNVPFQYYDIDSNAAPNSNSRTTAPLPRMMPDPSYRPPGMPENPFQPGISGPFVQYTEPCVQSSYGDMYDDMSGPLGSAQGGNARARRRGMPGEQVKHRRTRSGCFTCRQRRVKCDEAHPTCDRCRKGGRDCIYPDKESSQKPVRSGSKSDKSSADGTSSPEDDGEGNDHLPTIHDDEEDYDDIEVGSVDKSQDLRDSSHTPASTLDQSTSPSTEASSTVPPTVRQPISRRSSAQATKTIAAIRSPFHAPKDVQFYLNYFKEHMTHHHYSLKRDSQGFLKDELLPYVVNNEPLKYAVAGYAAYFYTIAQPDGRMSTFLQFYNESVSRLRQSITKKKKQGLATFLTILQLASIEEMLGDWVNLMGHQKAAFDMLTRLYTPKTITQSDFLLKVLLWYTRFDLFVGLQSGGEAVLSRDWYESVHECYVAKVRDNPEDMGYKYEERFAYSRIVAKDSSDLFSRMGKGLMTPQEFMEQLPVVQRKVEGLGTSIGPEFRNSAYTVDSIAGQPGPDDIVNAFEPNIIWGDDLWTTNFLQLDFWSIIFMFNISVSMAFKKPFAPELTALAYKAAQVFEAMCAYPGAPQGAIIEAQVSLAIATLFLPKDPKTMQWCRRTFAKVESRGYIYPDAMRNRMLEAWGLEPSDWWLPNDEGCPPIIRSIKDFIRERSIAPKDQVSEDLKEMRGIFSSLNISDSPGSDNMTITSHDSGTGVMGMPGQFTASPDW</sequence>
<proteinExistence type="predicted"/>
<dbReference type="EMBL" id="JAPHNI010000898">
    <property type="protein sequence ID" value="KAJ8107583.1"/>
    <property type="molecule type" value="Genomic_DNA"/>
</dbReference>
<reference evidence="1" key="1">
    <citation type="submission" date="2022-11" db="EMBL/GenBank/DDBJ databases">
        <title>Genome Sequence of Boeremia exigua.</title>
        <authorList>
            <person name="Buettner E."/>
        </authorList>
    </citation>
    <scope>NUCLEOTIDE SEQUENCE</scope>
    <source>
        <strain evidence="1">CU02</strain>
    </source>
</reference>
<gene>
    <name evidence="1" type="ORF">OPT61_g8767</name>
</gene>
<name>A0ACC2HXZ4_9PLEO</name>
<protein>
    <submittedName>
        <fullName evidence="1">Uncharacterized protein</fullName>
    </submittedName>
</protein>
<comment type="caution">
    <text evidence="1">The sequence shown here is derived from an EMBL/GenBank/DDBJ whole genome shotgun (WGS) entry which is preliminary data.</text>
</comment>
<evidence type="ECO:0000313" key="2">
    <source>
        <dbReference type="Proteomes" id="UP001153331"/>
    </source>
</evidence>